<evidence type="ECO:0000313" key="1">
    <source>
        <dbReference type="EMBL" id="KAK1670920.1"/>
    </source>
</evidence>
<dbReference type="AlphaFoldDB" id="A0AAD8T8B1"/>
<protein>
    <submittedName>
        <fullName evidence="1">Uncharacterized protein</fullName>
    </submittedName>
</protein>
<comment type="caution">
    <text evidence="1">The sequence shown here is derived from an EMBL/GenBank/DDBJ whole genome shotgun (WGS) entry which is preliminary data.</text>
</comment>
<organism evidence="1 2">
    <name type="scientific">Lolium multiflorum</name>
    <name type="common">Italian ryegrass</name>
    <name type="synonym">Lolium perenne subsp. multiflorum</name>
    <dbReference type="NCBI Taxonomy" id="4521"/>
    <lineage>
        <taxon>Eukaryota</taxon>
        <taxon>Viridiplantae</taxon>
        <taxon>Streptophyta</taxon>
        <taxon>Embryophyta</taxon>
        <taxon>Tracheophyta</taxon>
        <taxon>Spermatophyta</taxon>
        <taxon>Magnoliopsida</taxon>
        <taxon>Liliopsida</taxon>
        <taxon>Poales</taxon>
        <taxon>Poaceae</taxon>
        <taxon>BOP clade</taxon>
        <taxon>Pooideae</taxon>
        <taxon>Poodae</taxon>
        <taxon>Poeae</taxon>
        <taxon>Poeae Chloroplast Group 2 (Poeae type)</taxon>
        <taxon>Loliodinae</taxon>
        <taxon>Loliinae</taxon>
        <taxon>Lolium</taxon>
    </lineage>
</organism>
<dbReference type="EMBL" id="JAUUTY010000003">
    <property type="protein sequence ID" value="KAK1670920.1"/>
    <property type="molecule type" value="Genomic_DNA"/>
</dbReference>
<dbReference type="Proteomes" id="UP001231189">
    <property type="component" value="Unassembled WGS sequence"/>
</dbReference>
<evidence type="ECO:0000313" key="2">
    <source>
        <dbReference type="Proteomes" id="UP001231189"/>
    </source>
</evidence>
<name>A0AAD8T8B1_LOLMU</name>
<keyword evidence="2" id="KW-1185">Reference proteome</keyword>
<gene>
    <name evidence="1" type="ORF">QYE76_059079</name>
</gene>
<proteinExistence type="predicted"/>
<accession>A0AAD8T8B1</accession>
<sequence length="82" mass="9367">MDRRTTLYNRAVTHYHKAKRPLARELETAKVEAAKVPRLESDLRAARAQCAESEEAGRSSAAKLKLAEQELTRLRLLEQNHL</sequence>
<reference evidence="1" key="1">
    <citation type="submission" date="2023-07" db="EMBL/GenBank/DDBJ databases">
        <title>A chromosome-level genome assembly of Lolium multiflorum.</title>
        <authorList>
            <person name="Chen Y."/>
            <person name="Copetti D."/>
            <person name="Kolliker R."/>
            <person name="Studer B."/>
        </authorList>
    </citation>
    <scope>NUCLEOTIDE SEQUENCE</scope>
    <source>
        <strain evidence="1">02402/16</strain>
        <tissue evidence="1">Leaf</tissue>
    </source>
</reference>